<comment type="similarity">
    <text evidence="1">Belongs to the peptidase C40 family.</text>
</comment>
<reference evidence="7 8" key="1">
    <citation type="journal article" date="2023" name="Front. Microbiol.">
        <title>Phylogeography and host specificity of Pasteurellaceae pathogenic to sea-farmed fish in the north-east Atlantic.</title>
        <authorList>
            <person name="Gulla S."/>
            <person name="Colquhoun D.J."/>
            <person name="Olsen A.B."/>
            <person name="Spilsberg B."/>
            <person name="Lagesen K."/>
            <person name="Aakesson C.P."/>
            <person name="Strom S."/>
            <person name="Manji F."/>
            <person name="Birkbeck T.H."/>
            <person name="Nilsen H.K."/>
        </authorList>
    </citation>
    <scope>NUCLEOTIDE SEQUENCE [LARGE SCALE GENOMIC DNA]</scope>
    <source>
        <strain evidence="7 8">NVIB3131</strain>
    </source>
</reference>
<evidence type="ECO:0000256" key="3">
    <source>
        <dbReference type="ARBA" id="ARBA00022729"/>
    </source>
</evidence>
<dbReference type="Gene3D" id="3.90.1720.10">
    <property type="entry name" value="endopeptidase domain like (from Nostoc punctiforme)"/>
    <property type="match status" value="1"/>
</dbReference>
<comment type="caution">
    <text evidence="7">The sequence shown here is derived from an EMBL/GenBank/DDBJ whole genome shotgun (WGS) entry which is preliminary data.</text>
</comment>
<keyword evidence="2" id="KW-0645">Protease</keyword>
<dbReference type="GO" id="GO:0006508">
    <property type="term" value="P:proteolysis"/>
    <property type="evidence" value="ECO:0007669"/>
    <property type="project" value="UniProtKB-KW"/>
</dbReference>
<keyword evidence="8" id="KW-1185">Reference proteome</keyword>
<dbReference type="InterPro" id="IPR000064">
    <property type="entry name" value="NLP_P60_dom"/>
</dbReference>
<evidence type="ECO:0000256" key="5">
    <source>
        <dbReference type="ARBA" id="ARBA00022807"/>
    </source>
</evidence>
<keyword evidence="3" id="KW-0732">Signal</keyword>
<dbReference type="Pfam" id="PF00877">
    <property type="entry name" value="NLPC_P60"/>
    <property type="match status" value="1"/>
</dbReference>
<protein>
    <submittedName>
        <fullName evidence="7">NlpC/P60 family protein</fullName>
    </submittedName>
</protein>
<dbReference type="EMBL" id="JASAXT010000001">
    <property type="protein sequence ID" value="MDP8147506.1"/>
    <property type="molecule type" value="Genomic_DNA"/>
</dbReference>
<evidence type="ECO:0000313" key="8">
    <source>
        <dbReference type="Proteomes" id="UP001226020"/>
    </source>
</evidence>
<proteinExistence type="inferred from homology"/>
<organism evidence="7 8">
    <name type="scientific">Phocoenobacter atlanticus subsp. atlanticus</name>
    <dbReference type="NCBI Taxonomy" id="3061285"/>
    <lineage>
        <taxon>Bacteria</taxon>
        <taxon>Pseudomonadati</taxon>
        <taxon>Pseudomonadota</taxon>
        <taxon>Gammaproteobacteria</taxon>
        <taxon>Pasteurellales</taxon>
        <taxon>Pasteurellaceae</taxon>
        <taxon>Phocoenobacter</taxon>
        <taxon>Phocoenobacter atlanticus</taxon>
    </lineage>
</organism>
<dbReference type="InterPro" id="IPR038765">
    <property type="entry name" value="Papain-like_cys_pep_sf"/>
</dbReference>
<feature type="domain" description="NlpC/P60" evidence="6">
    <location>
        <begin position="19"/>
        <end position="142"/>
    </location>
</feature>
<evidence type="ECO:0000256" key="2">
    <source>
        <dbReference type="ARBA" id="ARBA00022670"/>
    </source>
</evidence>
<keyword evidence="4" id="KW-0378">Hydrolase</keyword>
<evidence type="ECO:0000256" key="4">
    <source>
        <dbReference type="ARBA" id="ARBA00022801"/>
    </source>
</evidence>
<evidence type="ECO:0000256" key="1">
    <source>
        <dbReference type="ARBA" id="ARBA00007074"/>
    </source>
</evidence>
<dbReference type="PROSITE" id="PS51935">
    <property type="entry name" value="NLPC_P60"/>
    <property type="match status" value="1"/>
</dbReference>
<dbReference type="GO" id="GO:0008234">
    <property type="term" value="F:cysteine-type peptidase activity"/>
    <property type="evidence" value="ECO:0007669"/>
    <property type="project" value="UniProtKB-KW"/>
</dbReference>
<name>A0AAW8C6P9_9PAST</name>
<dbReference type="SUPFAM" id="SSF54001">
    <property type="entry name" value="Cysteine proteinases"/>
    <property type="match status" value="1"/>
</dbReference>
<dbReference type="PANTHER" id="PTHR47360">
    <property type="entry name" value="MUREIN DD-ENDOPEPTIDASE MEPS/MUREIN LD-CARBOXYPEPTIDASE"/>
    <property type="match status" value="1"/>
</dbReference>
<keyword evidence="5" id="KW-0788">Thiol protease</keyword>
<dbReference type="PANTHER" id="PTHR47360:SF1">
    <property type="entry name" value="ENDOPEPTIDASE NLPC-RELATED"/>
    <property type="match status" value="1"/>
</dbReference>
<dbReference type="RefSeq" id="WP_306350497.1">
    <property type="nucleotide sequence ID" value="NZ_JASAWV010000001.1"/>
</dbReference>
<dbReference type="Proteomes" id="UP001226020">
    <property type="component" value="Unassembled WGS sequence"/>
</dbReference>
<sequence>MLSLCLISCSAEPSFSNETYIVNKLVKQHRIWKGTPYRLGGNTPQGVDCSGLTTAIFKNSFGIHLPRTTKLQVKTGAYVPKKYLQAGDLVFFKTGRGPFGNHVGIYVKNGYFLHASSKKGVIYSNLNSPYYKRVYWQARRLQ</sequence>
<evidence type="ECO:0000313" key="7">
    <source>
        <dbReference type="EMBL" id="MDP8147506.1"/>
    </source>
</evidence>
<dbReference type="AlphaFoldDB" id="A0AAW8C6P9"/>
<gene>
    <name evidence="7" type="ORF">QJU57_00220</name>
</gene>
<dbReference type="InterPro" id="IPR052062">
    <property type="entry name" value="Murein_DD/LD_carboxypeptidase"/>
</dbReference>
<evidence type="ECO:0000259" key="6">
    <source>
        <dbReference type="PROSITE" id="PS51935"/>
    </source>
</evidence>
<accession>A0AAW8C6P9</accession>